<feature type="active site" description="Nucleophile" evidence="2">
    <location>
        <position position="42"/>
    </location>
</feature>
<protein>
    <submittedName>
        <fullName evidence="4">Patatin</fullName>
    </submittedName>
</protein>
<dbReference type="PROSITE" id="PS51635">
    <property type="entry name" value="PNPLA"/>
    <property type="match status" value="1"/>
</dbReference>
<organism evidence="4 5">
    <name type="scientific">Plesiocystis pacifica SIR-1</name>
    <dbReference type="NCBI Taxonomy" id="391625"/>
    <lineage>
        <taxon>Bacteria</taxon>
        <taxon>Pseudomonadati</taxon>
        <taxon>Myxococcota</taxon>
        <taxon>Polyangia</taxon>
        <taxon>Nannocystales</taxon>
        <taxon>Nannocystaceae</taxon>
        <taxon>Plesiocystis</taxon>
    </lineage>
</organism>
<evidence type="ECO:0000313" key="4">
    <source>
        <dbReference type="EMBL" id="EDM77078.1"/>
    </source>
</evidence>
<comment type="caution">
    <text evidence="2">Lacks conserved residue(s) required for the propagation of feature annotation.</text>
</comment>
<feature type="active site" description="Proton acceptor" evidence="2">
    <location>
        <position position="199"/>
    </location>
</feature>
<feature type="short sequence motif" description="GXSXG" evidence="2">
    <location>
        <begin position="40"/>
        <end position="44"/>
    </location>
</feature>
<keyword evidence="5" id="KW-1185">Reference proteome</keyword>
<evidence type="ECO:0000256" key="1">
    <source>
        <dbReference type="ARBA" id="ARBA00023098"/>
    </source>
</evidence>
<evidence type="ECO:0000259" key="3">
    <source>
        <dbReference type="PROSITE" id="PS51635"/>
    </source>
</evidence>
<dbReference type="Pfam" id="PF01734">
    <property type="entry name" value="Patatin"/>
    <property type="match status" value="1"/>
</dbReference>
<accession>A6GAL6</accession>
<proteinExistence type="predicted"/>
<gene>
    <name evidence="4" type="ORF">PPSIR1_19584</name>
</gene>
<keyword evidence="2" id="KW-0442">Lipid degradation</keyword>
<reference evidence="4 5" key="1">
    <citation type="submission" date="2007-06" db="EMBL/GenBank/DDBJ databases">
        <authorList>
            <person name="Shimkets L."/>
            <person name="Ferriera S."/>
            <person name="Johnson J."/>
            <person name="Kravitz S."/>
            <person name="Beeson K."/>
            <person name="Sutton G."/>
            <person name="Rogers Y.-H."/>
            <person name="Friedman R."/>
            <person name="Frazier M."/>
            <person name="Venter J.C."/>
        </authorList>
    </citation>
    <scope>NUCLEOTIDE SEQUENCE [LARGE SCALE GENOMIC DNA]</scope>
    <source>
        <strain evidence="4 5">SIR-1</strain>
    </source>
</reference>
<sequence length="288" mass="31208">MADAGSLSIVLAGGGVRTFWSMGVLHTLQNTLPPADHFAGVSAGAAMAMVQVSGRVLLAREHFIEATARNRSNFEPRQLLAGKTPFPHAEMMRAALRFVFADGGFRRVRTGPPIHILASYLGPRQPPVRTSLAALRAFEQRARLGELHGPRTPTAGLGIQVMNSRSAMDPEQLIDWVERSSSTPPVTPVPRQAGRRYLDGALIDNVPIRALPSAARAGRVLALLCRPQSVSPHPIPTAEGGSVLYLAPREEPAVSMWDFTSPEGLRATWDQGVRDGEALRERVLDLLR</sequence>
<dbReference type="GO" id="GO:0016787">
    <property type="term" value="F:hydrolase activity"/>
    <property type="evidence" value="ECO:0007669"/>
    <property type="project" value="UniProtKB-UniRule"/>
</dbReference>
<feature type="short sequence motif" description="DGA/G" evidence="2">
    <location>
        <begin position="199"/>
        <end position="201"/>
    </location>
</feature>
<dbReference type="STRING" id="391625.PPSIR1_19584"/>
<dbReference type="eggNOG" id="COG1752">
    <property type="taxonomic scope" value="Bacteria"/>
</dbReference>
<keyword evidence="1 2" id="KW-0443">Lipid metabolism</keyword>
<keyword evidence="2" id="KW-0378">Hydrolase</keyword>
<dbReference type="Proteomes" id="UP000005801">
    <property type="component" value="Unassembled WGS sequence"/>
</dbReference>
<dbReference type="EMBL" id="ABCS01000052">
    <property type="protein sequence ID" value="EDM77078.1"/>
    <property type="molecule type" value="Genomic_DNA"/>
</dbReference>
<dbReference type="OrthoDB" id="5508529at2"/>
<dbReference type="InterPro" id="IPR002641">
    <property type="entry name" value="PNPLA_dom"/>
</dbReference>
<comment type="caution">
    <text evidence="4">The sequence shown here is derived from an EMBL/GenBank/DDBJ whole genome shotgun (WGS) entry which is preliminary data.</text>
</comment>
<dbReference type="AlphaFoldDB" id="A6GAL6"/>
<dbReference type="SUPFAM" id="SSF52151">
    <property type="entry name" value="FabD/lysophospholipase-like"/>
    <property type="match status" value="1"/>
</dbReference>
<evidence type="ECO:0000256" key="2">
    <source>
        <dbReference type="PROSITE-ProRule" id="PRU01161"/>
    </source>
</evidence>
<dbReference type="RefSeq" id="WP_006973758.1">
    <property type="nucleotide sequence ID" value="NZ_ABCS01000052.1"/>
</dbReference>
<dbReference type="Gene3D" id="3.40.1090.10">
    <property type="entry name" value="Cytosolic phospholipase A2 catalytic domain"/>
    <property type="match status" value="1"/>
</dbReference>
<evidence type="ECO:0000313" key="5">
    <source>
        <dbReference type="Proteomes" id="UP000005801"/>
    </source>
</evidence>
<dbReference type="InterPro" id="IPR016035">
    <property type="entry name" value="Acyl_Trfase/lysoPLipase"/>
</dbReference>
<name>A6GAL6_9BACT</name>
<dbReference type="GO" id="GO:0016042">
    <property type="term" value="P:lipid catabolic process"/>
    <property type="evidence" value="ECO:0007669"/>
    <property type="project" value="UniProtKB-UniRule"/>
</dbReference>
<feature type="domain" description="PNPLA" evidence="3">
    <location>
        <begin position="9"/>
        <end position="212"/>
    </location>
</feature>